<accession>A0A2V3ZSY8</accession>
<name>A0A2V3ZSY8_9BACT</name>
<dbReference type="AlphaFoldDB" id="A0A2V3ZSY8"/>
<reference evidence="1 2" key="1">
    <citation type="submission" date="2018-05" db="EMBL/GenBank/DDBJ databases">
        <title>Marinifilum breve JC075T sp. nov., a marine bacterium isolated from Yongle Blue Hole in the South China Sea.</title>
        <authorList>
            <person name="Fu T."/>
        </authorList>
    </citation>
    <scope>NUCLEOTIDE SEQUENCE [LARGE SCALE GENOMIC DNA]</scope>
    <source>
        <strain evidence="1 2">JC075</strain>
    </source>
</reference>
<sequence>MEKEKSAIEKLKDFALKTHRKIDFSDKAYPSNALHPVSFHRRFVSIPGNDYKRVFYACFEDSRKLDNYSVYSGVFFPIDVSNETKICVRKKHMFDKMSLFGKKQYYKTGVDSFDSQVVFDEFTAIGTNKIFTNDKIQNLILKVFDFDARLRVGINMLNLDFMPDLRGRSYIGIYTTQGWYTNSSEIEILFDLTEQLQKQSVFIREPELVAQF</sequence>
<gene>
    <name evidence="1" type="ORF">DF185_19270</name>
</gene>
<dbReference type="RefSeq" id="WP_110362707.1">
    <property type="nucleotide sequence ID" value="NZ_QFLI01000011.1"/>
</dbReference>
<dbReference type="EMBL" id="QFLI01000011">
    <property type="protein sequence ID" value="PXX96787.1"/>
    <property type="molecule type" value="Genomic_DNA"/>
</dbReference>
<organism evidence="1 2">
    <name type="scientific">Marinifilum breve</name>
    <dbReference type="NCBI Taxonomy" id="2184082"/>
    <lineage>
        <taxon>Bacteria</taxon>
        <taxon>Pseudomonadati</taxon>
        <taxon>Bacteroidota</taxon>
        <taxon>Bacteroidia</taxon>
        <taxon>Marinilabiliales</taxon>
        <taxon>Marinifilaceae</taxon>
    </lineage>
</organism>
<evidence type="ECO:0000313" key="1">
    <source>
        <dbReference type="EMBL" id="PXX96787.1"/>
    </source>
</evidence>
<evidence type="ECO:0000313" key="2">
    <source>
        <dbReference type="Proteomes" id="UP000248079"/>
    </source>
</evidence>
<proteinExistence type="predicted"/>
<comment type="caution">
    <text evidence="1">The sequence shown here is derived from an EMBL/GenBank/DDBJ whole genome shotgun (WGS) entry which is preliminary data.</text>
</comment>
<keyword evidence="2" id="KW-1185">Reference proteome</keyword>
<protein>
    <submittedName>
        <fullName evidence="1">Uncharacterized protein</fullName>
    </submittedName>
</protein>
<dbReference type="OrthoDB" id="1116051at2"/>
<dbReference type="Proteomes" id="UP000248079">
    <property type="component" value="Unassembled WGS sequence"/>
</dbReference>